<dbReference type="EMBL" id="MHQK01000041">
    <property type="protein sequence ID" value="OHA01004.1"/>
    <property type="molecule type" value="Genomic_DNA"/>
</dbReference>
<feature type="binding site" evidence="11">
    <location>
        <position position="71"/>
    </location>
    <ligand>
        <name>Mg(2+)</name>
        <dbReference type="ChEBI" id="CHEBI:18420"/>
    </ligand>
</feature>
<keyword evidence="6 11" id="KW-0067">ATP-binding</keyword>
<dbReference type="SUPFAM" id="SSF52317">
    <property type="entry name" value="Class I glutamine amidotransferase-like"/>
    <property type="match status" value="1"/>
</dbReference>
<evidence type="ECO:0000259" key="12">
    <source>
        <dbReference type="Pfam" id="PF00117"/>
    </source>
</evidence>
<dbReference type="PROSITE" id="PS51273">
    <property type="entry name" value="GATASE_TYPE_1"/>
    <property type="match status" value="1"/>
</dbReference>
<evidence type="ECO:0000259" key="13">
    <source>
        <dbReference type="Pfam" id="PF06418"/>
    </source>
</evidence>
<evidence type="ECO:0000256" key="2">
    <source>
        <dbReference type="ARBA" id="ARBA00007533"/>
    </source>
</evidence>
<feature type="binding site" evidence="11">
    <location>
        <begin position="187"/>
        <end position="192"/>
    </location>
    <ligand>
        <name>CTP</name>
        <dbReference type="ChEBI" id="CHEBI:37563"/>
        <note>allosteric inhibitor</note>
    </ligand>
</feature>
<comment type="miscellaneous">
    <text evidence="11">CTPSs have evolved a hybrid strategy for distinguishing between UTP and CTP. The overlapping regions of the product feedback inhibitory and substrate sites recognize a common feature in both compounds, the triphosphate moiety. To differentiate isosteric substrate and product pyrimidine rings, an additional pocket far from the expected kinase/ligase catalytic site, specifically recognizes the cytosine and ribose portions of the product inhibitor.</text>
</comment>
<keyword evidence="5 11" id="KW-0547">Nucleotide-binding</keyword>
<feature type="binding site" evidence="11">
    <location>
        <position position="141"/>
    </location>
    <ligand>
        <name>Mg(2+)</name>
        <dbReference type="ChEBI" id="CHEBI:18420"/>
    </ligand>
</feature>
<name>A0A1G2KP11_9BACT</name>
<dbReference type="PANTHER" id="PTHR11550:SF0">
    <property type="entry name" value="CTP SYNTHASE-RELATED"/>
    <property type="match status" value="1"/>
</dbReference>
<organism evidence="14 15">
    <name type="scientific">Candidatus Sungbacteria bacterium RIFCSPHIGHO2_02_FULL_49_20</name>
    <dbReference type="NCBI Taxonomy" id="1802272"/>
    <lineage>
        <taxon>Bacteria</taxon>
        <taxon>Candidatus Sungiibacteriota</taxon>
    </lineage>
</organism>
<comment type="subunit">
    <text evidence="11">Homotetramer.</text>
</comment>
<feature type="binding site" evidence="11">
    <location>
        <position position="412"/>
    </location>
    <ligand>
        <name>L-glutamine</name>
        <dbReference type="ChEBI" id="CHEBI:58359"/>
    </ligand>
</feature>
<sequence>MARFIFIAGGVMSGIGKGVATASIGRILASRGFRITAVKIDPYINVDAGTMNPIEHGEVFVTDDGMECDQDVGNYERFLDINIPRDNYMTTGAVYQTVINRERNLEYDGKCVEVVPHIPEEVIRRLDAAAKKSRADFVMVEIGGTVGEYQNLIFLEAARMLHLERPGQVIFVLVSYLPVPKIIGEMKTKPTQHAVRLMNGVGIQPDIILARSTHALDEPRKKKISIFCNVSEKDVISAPDVTSIYDVPINFEREGLGDQILNKFGIKKRANNNGLRDWMKMTTRAHRVAIPIRIGIVGKYFSTGAFTLSDSYLSVIEAVKHAAWSESRKPEITWLDAEAYEKNPRAAEELKKYDGVIVPGGFGGRGVIGKIRAIEYCRKKKIPYLGLCYGLQLAIIEFARNVCGIKDAHTTEINPKTKNPVIHTLPEQVMLIQEKRMGGSMRLGAYTCEIKKGTKAERAYKSPIVSERHRHRYEVNNEYREELEKNGFIVSGLNPERNLIEIMELKGHPFFMGTQAHPELKSRPLRPHPLFLAFIRAAKNHR</sequence>
<feature type="region of interest" description="Amidoligase domain" evidence="11">
    <location>
        <begin position="1"/>
        <end position="266"/>
    </location>
</feature>
<dbReference type="GO" id="GO:0004359">
    <property type="term" value="F:glutaminase activity"/>
    <property type="evidence" value="ECO:0007669"/>
    <property type="project" value="RHEA"/>
</dbReference>
<feature type="binding site" evidence="11">
    <location>
        <position position="71"/>
    </location>
    <ligand>
        <name>ATP</name>
        <dbReference type="ChEBI" id="CHEBI:30616"/>
    </ligand>
</feature>
<dbReference type="InterPro" id="IPR017926">
    <property type="entry name" value="GATASE"/>
</dbReference>
<dbReference type="InterPro" id="IPR033828">
    <property type="entry name" value="GATase1_CTP_Synthase"/>
</dbReference>
<feature type="domain" description="Glutamine amidotransferase" evidence="12">
    <location>
        <begin position="308"/>
        <end position="536"/>
    </location>
</feature>
<dbReference type="InterPro" id="IPR004468">
    <property type="entry name" value="CTP_synthase"/>
</dbReference>
<evidence type="ECO:0000256" key="1">
    <source>
        <dbReference type="ARBA" id="ARBA00005171"/>
    </source>
</evidence>
<dbReference type="Gene3D" id="3.40.50.300">
    <property type="entry name" value="P-loop containing nucleotide triphosphate hydrolases"/>
    <property type="match status" value="1"/>
</dbReference>
<comment type="caution">
    <text evidence="14">The sequence shown here is derived from an EMBL/GenBank/DDBJ whole genome shotgun (WGS) entry which is preliminary data.</text>
</comment>
<feature type="binding site" evidence="11">
    <location>
        <position position="223"/>
    </location>
    <ligand>
        <name>UTP</name>
        <dbReference type="ChEBI" id="CHEBI:46398"/>
    </ligand>
</feature>
<dbReference type="Gene3D" id="3.40.50.880">
    <property type="match status" value="1"/>
</dbReference>
<dbReference type="NCBIfam" id="TIGR00337">
    <property type="entry name" value="PyrG"/>
    <property type="match status" value="1"/>
</dbReference>
<protein>
    <recommendedName>
        <fullName evidence="11">CTP synthase</fullName>
        <ecNumber evidence="11">6.3.4.2</ecNumber>
    </recommendedName>
    <alternativeName>
        <fullName evidence="11">Cytidine 5'-triphosphate synthase</fullName>
    </alternativeName>
    <alternativeName>
        <fullName evidence="11">Cytidine triphosphate synthetase</fullName>
        <shortName evidence="11">CTP synthetase</shortName>
        <shortName evidence="11">CTPS</shortName>
    </alternativeName>
    <alternativeName>
        <fullName evidence="11">UTP--ammonia ligase</fullName>
    </alternativeName>
</protein>
<dbReference type="Pfam" id="PF00117">
    <property type="entry name" value="GATase"/>
    <property type="match status" value="1"/>
</dbReference>
<evidence type="ECO:0000256" key="9">
    <source>
        <dbReference type="ARBA" id="ARBA00022975"/>
    </source>
</evidence>
<comment type="pathway">
    <text evidence="1 11">Pyrimidine metabolism; CTP biosynthesis via de novo pathway; CTP from UDP: step 2/2.</text>
</comment>
<evidence type="ECO:0000256" key="6">
    <source>
        <dbReference type="ARBA" id="ARBA00022840"/>
    </source>
</evidence>
<feature type="active site" evidence="11">
    <location>
        <position position="517"/>
    </location>
</feature>
<evidence type="ECO:0000256" key="5">
    <source>
        <dbReference type="ARBA" id="ARBA00022741"/>
    </source>
</evidence>
<keyword evidence="3 11" id="KW-0436">Ligase</keyword>
<feature type="binding site" evidence="11">
    <location>
        <position position="13"/>
    </location>
    <ligand>
        <name>UTP</name>
        <dbReference type="ChEBI" id="CHEBI:46398"/>
    </ligand>
</feature>
<dbReference type="GO" id="GO:0019856">
    <property type="term" value="P:pyrimidine nucleobase biosynthetic process"/>
    <property type="evidence" value="ECO:0007669"/>
    <property type="project" value="TreeGrafter"/>
</dbReference>
<evidence type="ECO:0000256" key="10">
    <source>
        <dbReference type="ARBA" id="ARBA00047781"/>
    </source>
</evidence>
<dbReference type="NCBIfam" id="NF003792">
    <property type="entry name" value="PRK05380.1"/>
    <property type="match status" value="1"/>
</dbReference>
<feature type="binding site" evidence="11">
    <location>
        <position position="361"/>
    </location>
    <ligand>
        <name>L-glutamine</name>
        <dbReference type="ChEBI" id="CHEBI:58359"/>
    </ligand>
</feature>
<comment type="catalytic activity">
    <reaction evidence="10 11">
        <text>UTP + L-glutamine + ATP + H2O = CTP + L-glutamate + ADP + phosphate + 2 H(+)</text>
        <dbReference type="Rhea" id="RHEA:26426"/>
        <dbReference type="ChEBI" id="CHEBI:15377"/>
        <dbReference type="ChEBI" id="CHEBI:15378"/>
        <dbReference type="ChEBI" id="CHEBI:29985"/>
        <dbReference type="ChEBI" id="CHEBI:30616"/>
        <dbReference type="ChEBI" id="CHEBI:37563"/>
        <dbReference type="ChEBI" id="CHEBI:43474"/>
        <dbReference type="ChEBI" id="CHEBI:46398"/>
        <dbReference type="ChEBI" id="CHEBI:58359"/>
        <dbReference type="ChEBI" id="CHEBI:456216"/>
        <dbReference type="EC" id="6.3.4.2"/>
    </reaction>
</comment>
<dbReference type="UniPathway" id="UPA00159">
    <property type="reaction ID" value="UER00277"/>
</dbReference>
<dbReference type="PANTHER" id="PTHR11550">
    <property type="entry name" value="CTP SYNTHASE"/>
    <property type="match status" value="1"/>
</dbReference>
<proteinExistence type="inferred from homology"/>
<feature type="active site" description="Nucleophile; for glutamine hydrolysis" evidence="11">
    <location>
        <position position="388"/>
    </location>
</feature>
<comment type="caution">
    <text evidence="11">Lacks conserved residue(s) required for the propagation of feature annotation.</text>
</comment>
<dbReference type="CDD" id="cd03113">
    <property type="entry name" value="CTPS_N"/>
    <property type="match status" value="1"/>
</dbReference>
<dbReference type="GO" id="GO:0046872">
    <property type="term" value="F:metal ion binding"/>
    <property type="evidence" value="ECO:0007669"/>
    <property type="project" value="UniProtKB-KW"/>
</dbReference>
<dbReference type="FunFam" id="3.40.50.300:FF:000009">
    <property type="entry name" value="CTP synthase"/>
    <property type="match status" value="1"/>
</dbReference>
<feature type="domain" description="CTP synthase N-terminal" evidence="13">
    <location>
        <begin position="3"/>
        <end position="265"/>
    </location>
</feature>
<dbReference type="Pfam" id="PF06418">
    <property type="entry name" value="CTP_synth_N"/>
    <property type="match status" value="1"/>
</dbReference>
<feature type="binding site" evidence="11">
    <location>
        <begin position="14"/>
        <end position="19"/>
    </location>
    <ligand>
        <name>ATP</name>
        <dbReference type="ChEBI" id="CHEBI:30616"/>
    </ligand>
</feature>
<feature type="binding site" evidence="11">
    <location>
        <begin position="389"/>
        <end position="392"/>
    </location>
    <ligand>
        <name>L-glutamine</name>
        <dbReference type="ChEBI" id="CHEBI:58359"/>
    </ligand>
</feature>
<keyword evidence="9 11" id="KW-0665">Pyrimidine biosynthesis</keyword>
<dbReference type="EC" id="6.3.4.2" evidence="11"/>
<dbReference type="HAMAP" id="MF_01227">
    <property type="entry name" value="PyrG"/>
    <property type="match status" value="1"/>
</dbReference>
<evidence type="ECO:0000256" key="11">
    <source>
        <dbReference type="HAMAP-Rule" id="MF_01227"/>
    </source>
</evidence>
<dbReference type="InterPro" id="IPR017456">
    <property type="entry name" value="CTP_synthase_N"/>
</dbReference>
<keyword evidence="4 11" id="KW-0479">Metal-binding</keyword>
<dbReference type="AlphaFoldDB" id="A0A1G2KP11"/>
<dbReference type="SUPFAM" id="SSF52540">
    <property type="entry name" value="P-loop containing nucleoside triphosphate hydrolases"/>
    <property type="match status" value="1"/>
</dbReference>
<dbReference type="FunFam" id="3.40.50.880:FF:000002">
    <property type="entry name" value="CTP synthase"/>
    <property type="match status" value="1"/>
</dbReference>
<comment type="similarity">
    <text evidence="2 11">Belongs to the CTP synthase family.</text>
</comment>
<dbReference type="CDD" id="cd01746">
    <property type="entry name" value="GATase1_CTP_Synthase"/>
    <property type="match status" value="1"/>
</dbReference>
<evidence type="ECO:0000256" key="3">
    <source>
        <dbReference type="ARBA" id="ARBA00022598"/>
    </source>
</evidence>
<dbReference type="GO" id="GO:0097268">
    <property type="term" value="C:cytoophidium"/>
    <property type="evidence" value="ECO:0007669"/>
    <property type="project" value="UniProtKB-ARBA"/>
</dbReference>
<accession>A0A1G2KP11</accession>
<dbReference type="GO" id="GO:0005524">
    <property type="term" value="F:ATP binding"/>
    <property type="evidence" value="ECO:0007669"/>
    <property type="project" value="UniProtKB-KW"/>
</dbReference>
<keyword evidence="8 11" id="KW-0315">Glutamine amidotransferase</keyword>
<dbReference type="InterPro" id="IPR029062">
    <property type="entry name" value="Class_I_gatase-like"/>
</dbReference>
<comment type="function">
    <text evidence="11">Catalyzes the ATP-dependent amination of UTP to CTP with either L-glutamine or ammonia as the source of nitrogen. Regulates intracellular CTP levels through interactions with the four ribonucleotide triphosphates.</text>
</comment>
<evidence type="ECO:0000256" key="8">
    <source>
        <dbReference type="ARBA" id="ARBA00022962"/>
    </source>
</evidence>
<comment type="catalytic activity">
    <reaction evidence="11">
        <text>UTP + NH4(+) + ATP = CTP + ADP + phosphate + 2 H(+)</text>
        <dbReference type="Rhea" id="RHEA:16597"/>
        <dbReference type="ChEBI" id="CHEBI:15378"/>
        <dbReference type="ChEBI" id="CHEBI:28938"/>
        <dbReference type="ChEBI" id="CHEBI:30616"/>
        <dbReference type="ChEBI" id="CHEBI:37563"/>
        <dbReference type="ChEBI" id="CHEBI:43474"/>
        <dbReference type="ChEBI" id="CHEBI:46398"/>
        <dbReference type="ChEBI" id="CHEBI:456216"/>
    </reaction>
</comment>
<feature type="binding site" evidence="11">
    <location>
        <position position="13"/>
    </location>
    <ligand>
        <name>CTP</name>
        <dbReference type="ChEBI" id="CHEBI:37563"/>
        <note>allosteric inhibitor</note>
    </ligand>
</feature>
<feature type="binding site" evidence="11">
    <location>
        <begin position="187"/>
        <end position="192"/>
    </location>
    <ligand>
        <name>UTP</name>
        <dbReference type="ChEBI" id="CHEBI:46398"/>
    </ligand>
</feature>
<feature type="active site" evidence="11">
    <location>
        <position position="519"/>
    </location>
</feature>
<dbReference type="GO" id="GO:0044210">
    <property type="term" value="P:'de novo' CTP biosynthetic process"/>
    <property type="evidence" value="ECO:0007669"/>
    <property type="project" value="UniProtKB-UniRule"/>
</dbReference>
<dbReference type="InterPro" id="IPR027417">
    <property type="entry name" value="P-loop_NTPase"/>
</dbReference>
<keyword evidence="7 11" id="KW-0460">Magnesium</keyword>
<dbReference type="Proteomes" id="UP000178710">
    <property type="component" value="Unassembled WGS sequence"/>
</dbReference>
<feature type="binding site" evidence="11">
    <location>
        <position position="223"/>
    </location>
    <ligand>
        <name>CTP</name>
        <dbReference type="ChEBI" id="CHEBI:37563"/>
        <note>allosteric inhibitor</note>
    </ligand>
</feature>
<feature type="binding site" evidence="11">
    <location>
        <position position="472"/>
    </location>
    <ligand>
        <name>L-glutamine</name>
        <dbReference type="ChEBI" id="CHEBI:58359"/>
    </ligand>
</feature>
<reference evidence="14 15" key="1">
    <citation type="journal article" date="2016" name="Nat. Commun.">
        <title>Thousands of microbial genomes shed light on interconnected biogeochemical processes in an aquifer system.</title>
        <authorList>
            <person name="Anantharaman K."/>
            <person name="Brown C.T."/>
            <person name="Hug L.A."/>
            <person name="Sharon I."/>
            <person name="Castelle C.J."/>
            <person name="Probst A.J."/>
            <person name="Thomas B.C."/>
            <person name="Singh A."/>
            <person name="Wilkins M.J."/>
            <person name="Karaoz U."/>
            <person name="Brodie E.L."/>
            <person name="Williams K.H."/>
            <person name="Hubbard S.S."/>
            <person name="Banfield J.F."/>
        </authorList>
    </citation>
    <scope>NUCLEOTIDE SEQUENCE [LARGE SCALE GENOMIC DNA]</scope>
</reference>
<evidence type="ECO:0000313" key="14">
    <source>
        <dbReference type="EMBL" id="OHA01004.1"/>
    </source>
</evidence>
<evidence type="ECO:0000313" key="15">
    <source>
        <dbReference type="Proteomes" id="UP000178710"/>
    </source>
</evidence>
<dbReference type="GO" id="GO:0042802">
    <property type="term" value="F:identical protein binding"/>
    <property type="evidence" value="ECO:0007669"/>
    <property type="project" value="TreeGrafter"/>
</dbReference>
<evidence type="ECO:0000256" key="4">
    <source>
        <dbReference type="ARBA" id="ARBA00022723"/>
    </source>
</evidence>
<dbReference type="GO" id="GO:0003883">
    <property type="term" value="F:CTP synthase activity"/>
    <property type="evidence" value="ECO:0007669"/>
    <property type="project" value="UniProtKB-UniRule"/>
</dbReference>
<gene>
    <name evidence="11" type="primary">pyrG</name>
    <name evidence="14" type="ORF">A3C12_03330</name>
</gene>
<evidence type="ECO:0000256" key="7">
    <source>
        <dbReference type="ARBA" id="ARBA00022842"/>
    </source>
</evidence>
<feature type="binding site" evidence="11">
    <location>
        <position position="241"/>
    </location>
    <ligand>
        <name>ATP</name>
        <dbReference type="ChEBI" id="CHEBI:30616"/>
    </ligand>
</feature>
<comment type="catalytic activity">
    <reaction evidence="11">
        <text>L-glutamine + H2O = L-glutamate + NH4(+)</text>
        <dbReference type="Rhea" id="RHEA:15889"/>
        <dbReference type="ChEBI" id="CHEBI:15377"/>
        <dbReference type="ChEBI" id="CHEBI:28938"/>
        <dbReference type="ChEBI" id="CHEBI:29985"/>
        <dbReference type="ChEBI" id="CHEBI:58359"/>
    </reaction>
</comment>
<comment type="activity regulation">
    <text evidence="11">Allosterically activated by GTP, when glutamine is the substrate; GTP has no effect on the reaction when ammonia is the substrate. The allosteric effector GTP functions by stabilizing the protein conformation that binds the tetrahedral intermediate(s) formed during glutamine hydrolysis. Inhibited by the product CTP, via allosteric rather than competitive inhibition.</text>
</comment>